<gene>
    <name evidence="2" type="ORF">hbim_05360</name>
</gene>
<feature type="region of interest" description="Disordered" evidence="1">
    <location>
        <begin position="57"/>
        <end position="85"/>
    </location>
</feature>
<accession>A0AAI8XQY9</accession>
<proteinExistence type="predicted"/>
<dbReference type="Proteomes" id="UP001241092">
    <property type="component" value="Chromosome"/>
</dbReference>
<dbReference type="RefSeq" id="WP_286211776.1">
    <property type="nucleotide sequence ID" value="NZ_AP027452.1"/>
</dbReference>
<evidence type="ECO:0000256" key="1">
    <source>
        <dbReference type="SAM" id="MobiDB-lite"/>
    </source>
</evidence>
<dbReference type="EMBL" id="AP027452">
    <property type="protein sequence ID" value="BDY31408.1"/>
    <property type="molecule type" value="Genomic_DNA"/>
</dbReference>
<evidence type="ECO:0000313" key="2">
    <source>
        <dbReference type="EMBL" id="BDY31408.1"/>
    </source>
</evidence>
<protein>
    <submittedName>
        <fullName evidence="2">Uncharacterized protein</fullName>
    </submittedName>
</protein>
<dbReference type="AlphaFoldDB" id="A0AAI8XQY9"/>
<reference evidence="2" key="1">
    <citation type="submission" date="2023-03" db="EMBL/GenBank/DDBJ databases">
        <title>Draft genome sequence of a Mycolicibacterium mageritense strain H4_3_1 isolated from a hybrid biological-inorganic system reactor.</title>
        <authorList>
            <person name="Feng X."/>
            <person name="Kazama D."/>
            <person name="Sato K."/>
            <person name="Kobayashi H."/>
        </authorList>
    </citation>
    <scope>NUCLEOTIDE SEQUENCE</scope>
    <source>
        <strain evidence="2">H4_3_1</strain>
    </source>
</reference>
<organism evidence="2 3">
    <name type="scientific">Mycolicibacterium mageritense</name>
    <name type="common">Mycobacterium mageritense</name>
    <dbReference type="NCBI Taxonomy" id="53462"/>
    <lineage>
        <taxon>Bacteria</taxon>
        <taxon>Bacillati</taxon>
        <taxon>Actinomycetota</taxon>
        <taxon>Actinomycetes</taxon>
        <taxon>Mycobacteriales</taxon>
        <taxon>Mycobacteriaceae</taxon>
        <taxon>Mycolicibacterium</taxon>
    </lineage>
</organism>
<feature type="compositionally biased region" description="Basic and acidic residues" evidence="1">
    <location>
        <begin position="57"/>
        <end position="72"/>
    </location>
</feature>
<evidence type="ECO:0000313" key="3">
    <source>
        <dbReference type="Proteomes" id="UP001241092"/>
    </source>
</evidence>
<name>A0AAI8XQY9_MYCME</name>
<sequence length="85" mass="8896">MKVRIKQSPTGYISLDGGPLQAWPKAGSVVDLPQAIAEDLITSGHAAKVVMAKVTEEVEKRPAPAADVETRPKPGRPAKRPGDGG</sequence>